<organism evidence="2">
    <name type="scientific">marine metagenome</name>
    <dbReference type="NCBI Taxonomy" id="408172"/>
    <lineage>
        <taxon>unclassified sequences</taxon>
        <taxon>metagenomes</taxon>
        <taxon>ecological metagenomes</taxon>
    </lineage>
</organism>
<evidence type="ECO:0000313" key="2">
    <source>
        <dbReference type="EMBL" id="SVA34606.1"/>
    </source>
</evidence>
<name>A0A381V2I3_9ZZZZ</name>
<dbReference type="CDD" id="cd02966">
    <property type="entry name" value="TlpA_like_family"/>
    <property type="match status" value="1"/>
</dbReference>
<dbReference type="InterPro" id="IPR036249">
    <property type="entry name" value="Thioredoxin-like_sf"/>
</dbReference>
<dbReference type="PROSITE" id="PS51352">
    <property type="entry name" value="THIOREDOXIN_2"/>
    <property type="match status" value="1"/>
</dbReference>
<evidence type="ECO:0000259" key="1">
    <source>
        <dbReference type="PROSITE" id="PS51352"/>
    </source>
</evidence>
<dbReference type="Gene3D" id="3.40.30.10">
    <property type="entry name" value="Glutaredoxin"/>
    <property type="match status" value="1"/>
</dbReference>
<dbReference type="EMBL" id="UINC01007690">
    <property type="protein sequence ID" value="SVA34606.1"/>
    <property type="molecule type" value="Genomic_DNA"/>
</dbReference>
<dbReference type="InterPro" id="IPR013766">
    <property type="entry name" value="Thioredoxin_domain"/>
</dbReference>
<reference evidence="2" key="1">
    <citation type="submission" date="2018-05" db="EMBL/GenBank/DDBJ databases">
        <authorList>
            <person name="Lanie J.A."/>
            <person name="Ng W.-L."/>
            <person name="Kazmierczak K.M."/>
            <person name="Andrzejewski T.M."/>
            <person name="Davidsen T.M."/>
            <person name="Wayne K.J."/>
            <person name="Tettelin H."/>
            <person name="Glass J.I."/>
            <person name="Rusch D."/>
            <person name="Podicherti R."/>
            <person name="Tsui H.-C.T."/>
            <person name="Winkler M.E."/>
        </authorList>
    </citation>
    <scope>NUCLEOTIDE SEQUENCE</scope>
</reference>
<dbReference type="InterPro" id="IPR017937">
    <property type="entry name" value="Thioredoxin_CS"/>
</dbReference>
<accession>A0A381V2I3</accession>
<sequence>MKLYKLLKRTGIFCLFLFSFSCSRSPVDLQEATAGDILTAVAKHKGEKAVLVNYWATWCGPCVEEFPMVVELSKEYADEAVVLFVSADWLDEKERALEFLKKQGVKGLSFIKNQKDNEFIDGIHKDWSGALPFTIVYGKNSGNVVDSWEAKKSEARFVEAFNKAINEGVKS</sequence>
<dbReference type="SUPFAM" id="SSF52833">
    <property type="entry name" value="Thioredoxin-like"/>
    <property type="match status" value="1"/>
</dbReference>
<dbReference type="PROSITE" id="PS51257">
    <property type="entry name" value="PROKAR_LIPOPROTEIN"/>
    <property type="match status" value="1"/>
</dbReference>
<protein>
    <recommendedName>
        <fullName evidence="1">Thioredoxin domain-containing protein</fullName>
    </recommendedName>
</protein>
<dbReference type="AlphaFoldDB" id="A0A381V2I3"/>
<dbReference type="PROSITE" id="PS00194">
    <property type="entry name" value="THIOREDOXIN_1"/>
    <property type="match status" value="1"/>
</dbReference>
<dbReference type="PANTHER" id="PTHR42852">
    <property type="entry name" value="THIOL:DISULFIDE INTERCHANGE PROTEIN DSBE"/>
    <property type="match status" value="1"/>
</dbReference>
<gene>
    <name evidence="2" type="ORF">METZ01_LOCUS87460</name>
</gene>
<dbReference type="PANTHER" id="PTHR42852:SF17">
    <property type="entry name" value="THIOREDOXIN-LIKE PROTEIN HI_1115"/>
    <property type="match status" value="1"/>
</dbReference>
<feature type="domain" description="Thioredoxin" evidence="1">
    <location>
        <begin position="18"/>
        <end position="170"/>
    </location>
</feature>
<proteinExistence type="predicted"/>
<dbReference type="Pfam" id="PF00085">
    <property type="entry name" value="Thioredoxin"/>
    <property type="match status" value="1"/>
</dbReference>
<dbReference type="InterPro" id="IPR050553">
    <property type="entry name" value="Thioredoxin_ResA/DsbE_sf"/>
</dbReference>